<sequence length="47" mass="5511">MAILATIEEMKVVLKTGCYRDFHIKYEEELNPQNRHLIAFSEVIAFV</sequence>
<organism evidence="1 2">
    <name type="scientific">Desulfamplus magnetovallimortis</name>
    <dbReference type="NCBI Taxonomy" id="1246637"/>
    <lineage>
        <taxon>Bacteria</taxon>
        <taxon>Pseudomonadati</taxon>
        <taxon>Thermodesulfobacteriota</taxon>
        <taxon>Desulfobacteria</taxon>
        <taxon>Desulfobacterales</taxon>
        <taxon>Desulfobacteraceae</taxon>
        <taxon>Desulfamplus</taxon>
    </lineage>
</organism>
<evidence type="ECO:0000313" key="2">
    <source>
        <dbReference type="Proteomes" id="UP000191931"/>
    </source>
</evidence>
<proteinExistence type="predicted"/>
<dbReference type="Proteomes" id="UP000191931">
    <property type="component" value="Unassembled WGS sequence"/>
</dbReference>
<evidence type="ECO:0000313" key="1">
    <source>
        <dbReference type="EMBL" id="SLM29928.1"/>
    </source>
</evidence>
<dbReference type="AlphaFoldDB" id="A0A1W1HC25"/>
<keyword evidence="2" id="KW-1185">Reference proteome</keyword>
<name>A0A1W1HC25_9BACT</name>
<accession>A0A1W1HC25</accession>
<dbReference type="EMBL" id="FWEV01000117">
    <property type="protein sequence ID" value="SLM29928.1"/>
    <property type="molecule type" value="Genomic_DNA"/>
</dbReference>
<reference evidence="1 2" key="1">
    <citation type="submission" date="2017-03" db="EMBL/GenBank/DDBJ databases">
        <authorList>
            <person name="Afonso C.L."/>
            <person name="Miller P.J."/>
            <person name="Scott M.A."/>
            <person name="Spackman E."/>
            <person name="Goraichik I."/>
            <person name="Dimitrov K.M."/>
            <person name="Suarez D.L."/>
            <person name="Swayne D.E."/>
        </authorList>
    </citation>
    <scope>NUCLEOTIDE SEQUENCE [LARGE SCALE GENOMIC DNA]</scope>
    <source>
        <strain evidence="1">PRJEB14757</strain>
    </source>
</reference>
<protein>
    <submittedName>
        <fullName evidence="1">Uncharacterized protein</fullName>
    </submittedName>
</protein>
<gene>
    <name evidence="1" type="ORF">MTBBW1_2030018</name>
</gene>